<dbReference type="PANTHER" id="PTHR36223">
    <property type="entry name" value="BETA-LACTAMASE-TYPE TRANSPEPTIDASE FOLD DOMAIN CONTAINING PROTEIN"/>
    <property type="match status" value="1"/>
</dbReference>
<accession>A0A9P4HKF2</accession>
<dbReference type="InterPro" id="IPR057678">
    <property type="entry name" value="DUF7918"/>
</dbReference>
<protein>
    <recommendedName>
        <fullName evidence="1">DUF7918 domain-containing protein</fullName>
    </recommendedName>
</protein>
<reference evidence="2" key="1">
    <citation type="journal article" date="2020" name="Stud. Mycol.">
        <title>101 Dothideomycetes genomes: a test case for predicting lifestyles and emergence of pathogens.</title>
        <authorList>
            <person name="Haridas S."/>
            <person name="Albert R."/>
            <person name="Binder M."/>
            <person name="Bloem J."/>
            <person name="Labutti K."/>
            <person name="Salamov A."/>
            <person name="Andreopoulos B."/>
            <person name="Baker S."/>
            <person name="Barry K."/>
            <person name="Bills G."/>
            <person name="Bluhm B."/>
            <person name="Cannon C."/>
            <person name="Castanera R."/>
            <person name="Culley D."/>
            <person name="Daum C."/>
            <person name="Ezra D."/>
            <person name="Gonzalez J."/>
            <person name="Henrissat B."/>
            <person name="Kuo A."/>
            <person name="Liang C."/>
            <person name="Lipzen A."/>
            <person name="Lutzoni F."/>
            <person name="Magnuson J."/>
            <person name="Mondo S."/>
            <person name="Nolan M."/>
            <person name="Ohm R."/>
            <person name="Pangilinan J."/>
            <person name="Park H.-J."/>
            <person name="Ramirez L."/>
            <person name="Alfaro M."/>
            <person name="Sun H."/>
            <person name="Tritt A."/>
            <person name="Yoshinaga Y."/>
            <person name="Zwiers L.-H."/>
            <person name="Turgeon B."/>
            <person name="Goodwin S."/>
            <person name="Spatafora J."/>
            <person name="Crous P."/>
            <person name="Grigoriev I."/>
        </authorList>
    </citation>
    <scope>NUCLEOTIDE SEQUENCE</scope>
    <source>
        <strain evidence="2">CBS 110217</strain>
    </source>
</reference>
<dbReference type="Pfam" id="PF25534">
    <property type="entry name" value="DUF7918"/>
    <property type="match status" value="1"/>
</dbReference>
<feature type="domain" description="DUF7918" evidence="1">
    <location>
        <begin position="9"/>
        <end position="219"/>
    </location>
</feature>
<evidence type="ECO:0000259" key="1">
    <source>
        <dbReference type="Pfam" id="PF25534"/>
    </source>
</evidence>
<dbReference type="Proteomes" id="UP000799777">
    <property type="component" value="Unassembled WGS sequence"/>
</dbReference>
<gene>
    <name evidence="2" type="ORF">EK21DRAFT_84678</name>
</gene>
<sequence>MAIHPQIPGFTAEIFVNGQALQEFDDGTEQELNTVVSYVEATAGTYFDVRITVPESCFNTSALRAALALDGWVLGSALGQSGLDGDEHGDWKVVISNTAADIVNGLSVAKAFRFSKLNTDEKEHLDEATISALARPGFGSIELRIRRVTIGLRMPPVQEREALKGATSHSLVTSHGPFYPAPHAPYRPGVDMLEDGNKPLARFVWNYRSRGELDSLDLSARPSSESTLPGGIKAEEGIKAEDIANALIKTENDNVEQRDIQVKRELTDGLVKTEGDADVKQEDGVRIKTESTD</sequence>
<dbReference type="AlphaFoldDB" id="A0A9P4HKF2"/>
<evidence type="ECO:0000313" key="2">
    <source>
        <dbReference type="EMBL" id="KAF2035652.1"/>
    </source>
</evidence>
<dbReference type="EMBL" id="ML978157">
    <property type="protein sequence ID" value="KAF2035652.1"/>
    <property type="molecule type" value="Genomic_DNA"/>
</dbReference>
<dbReference type="OrthoDB" id="3364132at2759"/>
<organism evidence="2 3">
    <name type="scientific">Setomelanomma holmii</name>
    <dbReference type="NCBI Taxonomy" id="210430"/>
    <lineage>
        <taxon>Eukaryota</taxon>
        <taxon>Fungi</taxon>
        <taxon>Dikarya</taxon>
        <taxon>Ascomycota</taxon>
        <taxon>Pezizomycotina</taxon>
        <taxon>Dothideomycetes</taxon>
        <taxon>Pleosporomycetidae</taxon>
        <taxon>Pleosporales</taxon>
        <taxon>Pleosporineae</taxon>
        <taxon>Phaeosphaeriaceae</taxon>
        <taxon>Setomelanomma</taxon>
    </lineage>
</organism>
<comment type="caution">
    <text evidence="2">The sequence shown here is derived from an EMBL/GenBank/DDBJ whole genome shotgun (WGS) entry which is preliminary data.</text>
</comment>
<proteinExistence type="predicted"/>
<name>A0A9P4HKF2_9PLEO</name>
<dbReference type="PANTHER" id="PTHR36223:SF1">
    <property type="entry name" value="TRANSCRIPTION ELONGATION FACTOR EAF N-TERMINAL DOMAIN-CONTAINING PROTEIN"/>
    <property type="match status" value="1"/>
</dbReference>
<keyword evidence="3" id="KW-1185">Reference proteome</keyword>
<evidence type="ECO:0000313" key="3">
    <source>
        <dbReference type="Proteomes" id="UP000799777"/>
    </source>
</evidence>